<dbReference type="InterPro" id="IPR003779">
    <property type="entry name" value="CMD-like"/>
</dbReference>
<organism evidence="4 5">
    <name type="scientific">Nocardia flavorosea</name>
    <dbReference type="NCBI Taxonomy" id="53429"/>
    <lineage>
        <taxon>Bacteria</taxon>
        <taxon>Bacillati</taxon>
        <taxon>Actinomycetota</taxon>
        <taxon>Actinomycetes</taxon>
        <taxon>Mycobacteriales</taxon>
        <taxon>Nocardiaceae</taxon>
        <taxon>Nocardia</taxon>
    </lineage>
</organism>
<dbReference type="AlphaFoldDB" id="A0A846YLG5"/>
<dbReference type="GO" id="GO:0047570">
    <property type="term" value="F:3-oxoadipate enol-lactonase activity"/>
    <property type="evidence" value="ECO:0007669"/>
    <property type="project" value="UniProtKB-EC"/>
</dbReference>
<dbReference type="RefSeq" id="WP_084493337.1">
    <property type="nucleotide sequence ID" value="NZ_JAAXOT010000010.1"/>
</dbReference>
<keyword evidence="5" id="KW-1185">Reference proteome</keyword>
<gene>
    <name evidence="4" type="primary">pcaD</name>
    <name evidence="4" type="ORF">HGA15_20265</name>
</gene>
<evidence type="ECO:0000313" key="4">
    <source>
        <dbReference type="EMBL" id="NKY58434.1"/>
    </source>
</evidence>
<dbReference type="GO" id="GO:0051920">
    <property type="term" value="F:peroxiredoxin activity"/>
    <property type="evidence" value="ECO:0007669"/>
    <property type="project" value="InterPro"/>
</dbReference>
<keyword evidence="4" id="KW-0378">Hydrolase</keyword>
<feature type="domain" description="Carboxymuconolactone decarboxylase-like" evidence="3">
    <location>
        <begin position="302"/>
        <end position="381"/>
    </location>
</feature>
<dbReference type="EC" id="3.1.1.24" evidence="4"/>
<dbReference type="Gene3D" id="3.40.50.1820">
    <property type="entry name" value="alpha/beta hydrolase"/>
    <property type="match status" value="1"/>
</dbReference>
<dbReference type="NCBIfam" id="TIGR02425">
    <property type="entry name" value="decarb_PcaC"/>
    <property type="match status" value="1"/>
</dbReference>
<dbReference type="InterPro" id="IPR029032">
    <property type="entry name" value="AhpD-like"/>
</dbReference>
<sequence length="443" mass="46215">MGAHTADSISAVELSYRAAGPEAAASTVVLLGSLGSNRAMWDPQVAALSADHEVLAVDLRGHGESPTGTGDYTVADLAADVLALLDRLGRHRVHLVGLSLGGAVAQWIAAHHPARVRTLTLLCTSAKFGTPQSWLDRAAAVRADGTASIAEAVVGRWFTAELADRDPELIARSRAMVETTTDEGYAACCVALAHFDNRADLARITAPTLVIAGAQDPATTPDDMRALSDGIANSVLHVLDPAAHLASVEQAGPVTSLITAHIGGRRERNHAFEQGMRVRRAVLGETHVDRAVAGTTEFTAPFQDFITRTAWGYIWSRPGLDHHTRRLLTLAILTAVGNTHELDMHIRAALRAGVAPDELAEVFLHTAVYAGVPNSNLAFGLGKAALAEGIGPHANGNAAPGPDRTTGSGPADGTGSRSVDGTGSRPADDTATGPTDAEDIHRP</sequence>
<dbReference type="Proteomes" id="UP000570678">
    <property type="component" value="Unassembled WGS sequence"/>
</dbReference>
<name>A0A846YLG5_9NOCA</name>
<dbReference type="Pfam" id="PF00561">
    <property type="entry name" value="Abhydrolase_1"/>
    <property type="match status" value="1"/>
</dbReference>
<dbReference type="NCBIfam" id="TIGR02427">
    <property type="entry name" value="protocat_pcaD"/>
    <property type="match status" value="1"/>
</dbReference>
<evidence type="ECO:0000313" key="5">
    <source>
        <dbReference type="Proteomes" id="UP000570678"/>
    </source>
</evidence>
<dbReference type="SUPFAM" id="SSF53474">
    <property type="entry name" value="alpha/beta-Hydrolases"/>
    <property type="match status" value="1"/>
</dbReference>
<dbReference type="PANTHER" id="PTHR33570:SF2">
    <property type="entry name" value="CARBOXYMUCONOLACTONE DECARBOXYLASE-LIKE DOMAIN-CONTAINING PROTEIN"/>
    <property type="match status" value="1"/>
</dbReference>
<dbReference type="GO" id="GO:0042952">
    <property type="term" value="P:beta-ketoadipate pathway"/>
    <property type="evidence" value="ECO:0007669"/>
    <property type="project" value="InterPro"/>
</dbReference>
<evidence type="ECO:0000259" key="3">
    <source>
        <dbReference type="Pfam" id="PF02627"/>
    </source>
</evidence>
<evidence type="ECO:0000259" key="2">
    <source>
        <dbReference type="Pfam" id="PF00561"/>
    </source>
</evidence>
<dbReference type="Gene3D" id="1.20.1290.10">
    <property type="entry name" value="AhpD-like"/>
    <property type="match status" value="1"/>
</dbReference>
<protein>
    <submittedName>
        <fullName evidence="4">3-oxoadipate enol-lactonase</fullName>
        <ecNumber evidence="4">3.1.1.24</ecNumber>
    </submittedName>
</protein>
<dbReference type="InterPro" id="IPR012788">
    <property type="entry name" value="Decarb_PcaC"/>
</dbReference>
<dbReference type="EMBL" id="JAAXOT010000010">
    <property type="protein sequence ID" value="NKY58434.1"/>
    <property type="molecule type" value="Genomic_DNA"/>
</dbReference>
<dbReference type="InterPro" id="IPR026968">
    <property type="entry name" value="PcaD/CatD"/>
</dbReference>
<dbReference type="PANTHER" id="PTHR33570">
    <property type="entry name" value="4-CARBOXYMUCONOLACTONE DECARBOXYLASE FAMILY PROTEIN"/>
    <property type="match status" value="1"/>
</dbReference>
<dbReference type="SUPFAM" id="SSF69118">
    <property type="entry name" value="AhpD-like"/>
    <property type="match status" value="1"/>
</dbReference>
<feature type="region of interest" description="Disordered" evidence="1">
    <location>
        <begin position="393"/>
        <end position="443"/>
    </location>
</feature>
<proteinExistence type="predicted"/>
<evidence type="ECO:0000256" key="1">
    <source>
        <dbReference type="SAM" id="MobiDB-lite"/>
    </source>
</evidence>
<reference evidence="4 5" key="1">
    <citation type="submission" date="2020-04" db="EMBL/GenBank/DDBJ databases">
        <title>MicrobeNet Type strains.</title>
        <authorList>
            <person name="Nicholson A.C."/>
        </authorList>
    </citation>
    <scope>NUCLEOTIDE SEQUENCE [LARGE SCALE GENOMIC DNA]</scope>
    <source>
        <strain evidence="4 5">JCM 3332</strain>
    </source>
</reference>
<accession>A0A846YLG5</accession>
<comment type="caution">
    <text evidence="4">The sequence shown here is derived from an EMBL/GenBank/DDBJ whole genome shotgun (WGS) entry which is preliminary data.</text>
</comment>
<feature type="domain" description="AB hydrolase-1" evidence="2">
    <location>
        <begin position="27"/>
        <end position="249"/>
    </location>
</feature>
<dbReference type="InterPro" id="IPR000073">
    <property type="entry name" value="AB_hydrolase_1"/>
</dbReference>
<dbReference type="InterPro" id="IPR029058">
    <property type="entry name" value="AB_hydrolase_fold"/>
</dbReference>
<dbReference type="InterPro" id="IPR052512">
    <property type="entry name" value="4CMD/NDH-1_regulator"/>
</dbReference>
<dbReference type="PRINTS" id="PR00111">
    <property type="entry name" value="ABHYDROLASE"/>
</dbReference>
<dbReference type="Pfam" id="PF02627">
    <property type="entry name" value="CMD"/>
    <property type="match status" value="1"/>
</dbReference>